<gene>
    <name evidence="3" type="ORF">QTG54_013493</name>
</gene>
<proteinExistence type="predicted"/>
<dbReference type="InterPro" id="IPR036208">
    <property type="entry name" value="VHL_sf"/>
</dbReference>
<name>A0AAD8XYF6_9STRA</name>
<feature type="region of interest" description="Disordered" evidence="1">
    <location>
        <begin position="81"/>
        <end position="116"/>
    </location>
</feature>
<evidence type="ECO:0000259" key="2">
    <source>
        <dbReference type="Pfam" id="PF01847"/>
    </source>
</evidence>
<feature type="compositionally biased region" description="Low complexity" evidence="1">
    <location>
        <begin position="153"/>
        <end position="175"/>
    </location>
</feature>
<keyword evidence="4" id="KW-1185">Reference proteome</keyword>
<feature type="compositionally biased region" description="Polar residues" evidence="1">
    <location>
        <begin position="140"/>
        <end position="152"/>
    </location>
</feature>
<dbReference type="Gene3D" id="2.60.40.780">
    <property type="entry name" value="von Hippel-Lindau disease tumour suppressor, beta domain"/>
    <property type="match status" value="1"/>
</dbReference>
<dbReference type="Pfam" id="PF01847">
    <property type="entry name" value="VHL"/>
    <property type="match status" value="1"/>
</dbReference>
<dbReference type="InterPro" id="IPR024053">
    <property type="entry name" value="VHL_beta_dom"/>
</dbReference>
<accession>A0AAD8XYF6</accession>
<organism evidence="3 4">
    <name type="scientific">Skeletonema marinoi</name>
    <dbReference type="NCBI Taxonomy" id="267567"/>
    <lineage>
        <taxon>Eukaryota</taxon>
        <taxon>Sar</taxon>
        <taxon>Stramenopiles</taxon>
        <taxon>Ochrophyta</taxon>
        <taxon>Bacillariophyta</taxon>
        <taxon>Coscinodiscophyceae</taxon>
        <taxon>Thalassiosirophycidae</taxon>
        <taxon>Thalassiosirales</taxon>
        <taxon>Skeletonemataceae</taxon>
        <taxon>Skeletonema</taxon>
        <taxon>Skeletonema marinoi-dohrnii complex</taxon>
    </lineage>
</organism>
<protein>
    <recommendedName>
        <fullName evidence="2">von Hippel-Lindau disease tumour suppressor beta domain-containing protein</fullName>
    </recommendedName>
</protein>
<dbReference type="InterPro" id="IPR037140">
    <property type="entry name" value="VHL_beta_dom_sf"/>
</dbReference>
<dbReference type="SUPFAM" id="SSF49468">
    <property type="entry name" value="VHL"/>
    <property type="match status" value="1"/>
</dbReference>
<feature type="compositionally biased region" description="Basic residues" evidence="1">
    <location>
        <begin position="106"/>
        <end position="116"/>
    </location>
</feature>
<evidence type="ECO:0000313" key="4">
    <source>
        <dbReference type="Proteomes" id="UP001224775"/>
    </source>
</evidence>
<evidence type="ECO:0000313" key="3">
    <source>
        <dbReference type="EMBL" id="KAK1735787.1"/>
    </source>
</evidence>
<feature type="region of interest" description="Disordered" evidence="1">
    <location>
        <begin position="140"/>
        <end position="189"/>
    </location>
</feature>
<dbReference type="Proteomes" id="UP001224775">
    <property type="component" value="Unassembled WGS sequence"/>
</dbReference>
<comment type="caution">
    <text evidence="3">The sequence shown here is derived from an EMBL/GenBank/DDBJ whole genome shotgun (WGS) entry which is preliminary data.</text>
</comment>
<sequence>MELGDQSTNHDSFDGGEEPLTSFIRHIPEVVKLIAASLFVAIALHNFFLRKKRPSSNSGGVANNNILGTTVETSIEEEEDIISSEQAPLHQSSSQTKCVGVEADTKKKKKVVNKPAKKASAIRNYNKLICKEALLPSDDSNGGKSITADATNSSSEQDSASSPSTETTGTQIQQQPTPPPPMKLHSQANHPGLSAYYNWHATITSLYRIFAIPNRDVFTNTFNPAILPMHPSSERGNIAVNITVANQTRYESIQVYWIDYKGNEIYKGNVPRGGSWVQTTFIGHPWTFRVGGSDGGEESVLLKYVPFRIAPTVLGAETATSRESSGGCWPRRHAIVYTTRCSRRLRDT</sequence>
<reference evidence="3" key="1">
    <citation type="submission" date="2023-06" db="EMBL/GenBank/DDBJ databases">
        <title>Survivors Of The Sea: Transcriptome response of Skeletonema marinoi to long-term dormancy.</title>
        <authorList>
            <person name="Pinder M.I.M."/>
            <person name="Kourtchenko O."/>
            <person name="Robertson E.K."/>
            <person name="Larsson T."/>
            <person name="Maumus F."/>
            <person name="Osuna-Cruz C.M."/>
            <person name="Vancaester E."/>
            <person name="Stenow R."/>
            <person name="Vandepoele K."/>
            <person name="Ploug H."/>
            <person name="Bruchert V."/>
            <person name="Godhe A."/>
            <person name="Topel M."/>
        </authorList>
    </citation>
    <scope>NUCLEOTIDE SEQUENCE</scope>
    <source>
        <strain evidence="3">R05AC</strain>
    </source>
</reference>
<dbReference type="AlphaFoldDB" id="A0AAD8XYF6"/>
<dbReference type="EMBL" id="JATAAI010000032">
    <property type="protein sequence ID" value="KAK1735787.1"/>
    <property type="molecule type" value="Genomic_DNA"/>
</dbReference>
<evidence type="ECO:0000256" key="1">
    <source>
        <dbReference type="SAM" id="MobiDB-lite"/>
    </source>
</evidence>
<feature type="domain" description="von Hippel-Lindau disease tumour suppressor beta" evidence="2">
    <location>
        <begin position="238"/>
        <end position="295"/>
    </location>
</feature>